<feature type="transmembrane region" description="Helical" evidence="1">
    <location>
        <begin position="109"/>
        <end position="132"/>
    </location>
</feature>
<evidence type="ECO:0000313" key="3">
    <source>
        <dbReference type="Proteomes" id="UP000176786"/>
    </source>
</evidence>
<keyword evidence="1" id="KW-1133">Transmembrane helix</keyword>
<gene>
    <name evidence="2" type="ORF">A3J48_00445</name>
</gene>
<evidence type="ECO:0000256" key="1">
    <source>
        <dbReference type="SAM" id="Phobius"/>
    </source>
</evidence>
<keyword evidence="1" id="KW-0812">Transmembrane</keyword>
<protein>
    <recommendedName>
        <fullName evidence="4">DUF1648 domain-containing protein</fullName>
    </recommendedName>
</protein>
<keyword evidence="1" id="KW-0472">Membrane</keyword>
<evidence type="ECO:0008006" key="4">
    <source>
        <dbReference type="Google" id="ProtNLM"/>
    </source>
</evidence>
<accession>A0A1F5P557</accession>
<comment type="caution">
    <text evidence="2">The sequence shown here is derived from an EMBL/GenBank/DDBJ whole genome shotgun (WGS) entry which is preliminary data.</text>
</comment>
<dbReference type="AlphaFoldDB" id="A0A1F5P557"/>
<proteinExistence type="predicted"/>
<organism evidence="2 3">
    <name type="scientific">Candidatus Doudnabacteria bacterium RIFCSPHIGHO2_02_FULL_46_11</name>
    <dbReference type="NCBI Taxonomy" id="1817832"/>
    <lineage>
        <taxon>Bacteria</taxon>
        <taxon>Candidatus Doudnaibacteriota</taxon>
    </lineage>
</organism>
<feature type="transmembrane region" description="Helical" evidence="1">
    <location>
        <begin position="30"/>
        <end position="51"/>
    </location>
</feature>
<sequence length="133" mass="14989">MGILKLKYEQLAGKLFPRLKSSPTWFQDSFIFWGSVSSFLLIIILILIILFKLRPSSELVAVHYNVLIGVDLVQRGWYFYVLPLIAVLVLSYNIFLARKFHGFESFASYLLITASILASGILLAAAAALMYLP</sequence>
<name>A0A1F5P557_9BACT</name>
<reference evidence="2 3" key="1">
    <citation type="journal article" date="2016" name="Nat. Commun.">
        <title>Thousands of microbial genomes shed light on interconnected biogeochemical processes in an aquifer system.</title>
        <authorList>
            <person name="Anantharaman K."/>
            <person name="Brown C.T."/>
            <person name="Hug L.A."/>
            <person name="Sharon I."/>
            <person name="Castelle C.J."/>
            <person name="Probst A.J."/>
            <person name="Thomas B.C."/>
            <person name="Singh A."/>
            <person name="Wilkins M.J."/>
            <person name="Karaoz U."/>
            <person name="Brodie E.L."/>
            <person name="Williams K.H."/>
            <person name="Hubbard S.S."/>
            <person name="Banfield J.F."/>
        </authorList>
    </citation>
    <scope>NUCLEOTIDE SEQUENCE [LARGE SCALE GENOMIC DNA]</scope>
</reference>
<dbReference type="EMBL" id="MFES01000030">
    <property type="protein sequence ID" value="OGE84944.1"/>
    <property type="molecule type" value="Genomic_DNA"/>
</dbReference>
<evidence type="ECO:0000313" key="2">
    <source>
        <dbReference type="EMBL" id="OGE84944.1"/>
    </source>
</evidence>
<feature type="transmembrane region" description="Helical" evidence="1">
    <location>
        <begin position="77"/>
        <end position="97"/>
    </location>
</feature>
<dbReference type="STRING" id="1817832.A3J48_00445"/>
<dbReference type="Proteomes" id="UP000176786">
    <property type="component" value="Unassembled WGS sequence"/>
</dbReference>